<name>A0A0S2IE99_HAELA</name>
<dbReference type="Pfam" id="PF01348">
    <property type="entry name" value="Intron_maturas2"/>
    <property type="match status" value="1"/>
</dbReference>
<dbReference type="PROSITE" id="PS50878">
    <property type="entry name" value="RT_POL"/>
    <property type="match status" value="1"/>
</dbReference>
<dbReference type="PANTHER" id="PTHR34047">
    <property type="entry name" value="NUCLEAR INTRON MATURASE 1, MITOCHONDRIAL-RELATED"/>
    <property type="match status" value="1"/>
</dbReference>
<organism evidence="2">
    <name type="scientific">Haematococcus lacustris</name>
    <name type="common">Green alga</name>
    <name type="synonym">Haematococcus pluvialis</name>
    <dbReference type="NCBI Taxonomy" id="44745"/>
    <lineage>
        <taxon>Eukaryota</taxon>
        <taxon>Viridiplantae</taxon>
        <taxon>Chlorophyta</taxon>
        <taxon>core chlorophytes</taxon>
        <taxon>Chlorophyceae</taxon>
        <taxon>CS clade</taxon>
        <taxon>Chlamydomonadales</taxon>
        <taxon>Haematococcaceae</taxon>
        <taxon>Haematococcus</taxon>
    </lineage>
</organism>
<dbReference type="InterPro" id="IPR000477">
    <property type="entry name" value="RT_dom"/>
</dbReference>
<dbReference type="InterPro" id="IPR051083">
    <property type="entry name" value="GrpII_Intron_Splice-Mob/Def"/>
</dbReference>
<keyword evidence="2" id="KW-0934">Plastid</keyword>
<keyword evidence="2" id="KW-0540">Nuclease</keyword>
<dbReference type="Pfam" id="PF00078">
    <property type="entry name" value="RVT_1"/>
    <property type="match status" value="1"/>
</dbReference>
<dbReference type="InterPro" id="IPR049030">
    <property type="entry name" value="AI2M-like_HNH"/>
</dbReference>
<dbReference type="InterPro" id="IPR003615">
    <property type="entry name" value="HNH_nuc"/>
</dbReference>
<proteinExistence type="predicted"/>
<keyword evidence="2" id="KW-0378">Hydrolase</keyword>
<dbReference type="InterPro" id="IPR043502">
    <property type="entry name" value="DNA/RNA_pol_sf"/>
</dbReference>
<feature type="domain" description="Reverse transcriptase" evidence="1">
    <location>
        <begin position="205"/>
        <end position="549"/>
    </location>
</feature>
<accession>A0A0S2IE99</accession>
<dbReference type="CDD" id="cd00085">
    <property type="entry name" value="HNHc"/>
    <property type="match status" value="1"/>
</dbReference>
<geneLocation type="chloroplast" evidence="2"/>
<keyword evidence="2" id="KW-0150">Chloroplast</keyword>
<protein>
    <submittedName>
        <fullName evidence="2">Putative HNH endonuclease</fullName>
    </submittedName>
</protein>
<sequence>MQTIEIISVFTTFANCICFPCIRFYHKRKKNYCFTKPYKMKKIVKKFRKKLKATLNFSKAFALRHTKIEYYKAQQEEIRNLPLKDKIKAKYSTTKKNDITKKLNLVKLNFNKRSQRISSVWSVLDKIYKKRSKSECPINDLMSILSNENFLLVCYKKVRRNKGANTPATLTPTSMKKDKNKTQKRLLDDFYFTPDGISLKMIKTVSELIKKNEYPWGISRRIMVESPPGKMRPITIPPFMDKVVQEGIKTILISIYEPIFEKINRSFAFRPNKGVHDAMYGIQRKNNANLNMAIEGDIKGAYNKVSKKILLDTLRETIKDTKFINFIKNRLQYIYYDTLTKKFNKEKEGIPQGGIDSPYLWNIYMLKFDRFVTEYMNNLVNEMNKIRNKGNSDDKRIIVSKETLKLINIRRTVAGYIDNLRKDDLFVKRRFYGALKYIENHAKVTLEMDYTKENVIIVIRKLIALKKFLQSKIMKMEYSKPKRDFIRFHYTRYADDFIILGNYNKKIAEKIREAIRVFLRDQLKATLSMEKTLITDIFYKNCLFLGFSLRILKEDKIIKRVVLQKKGIIHRGIKKDIIQKLSFKQRANTKNIRLSIDNQRRLNKMHLLHYCNKYGVPTSIPWLTNLETFTIIERFNSVMRGLCNYYIGFIKNKSDIYRYLYILRYSCYKTIARKYNISIRKVMKRFKYKDTIACEVTHTIADKSGIEKRYLKRWVLLTNKSLIQEALEINLFERSKKIFEDLEMGIGVKYPQKSSVPTVTNKDFLENINWVNMRTKPNLSMSCYKCGSPNNIEMHHIKGIRLTKLSDIPEHEYWTKIMSLRGRNQIPLCRSCHMKVHNRLLIIGKNDRPPIFTETKRGYDNRLVNIENYLNKTGFPFFSKTLEEKGWKQFA</sequence>
<reference evidence="2" key="1">
    <citation type="journal article" date="2015" name="BMC Evol. Biol.">
        <title>Chloroplast phylogenomic analysis of chlorophyte green algae identifies a novel lineage sister to the Sphaeropleales (Chlorophyceae).</title>
        <authorList>
            <person name="Lemieux C."/>
            <person name="Vincent A.T."/>
            <person name="Labarre A."/>
            <person name="Otis C."/>
            <person name="Turmel M."/>
        </authorList>
    </citation>
    <scope>NUCLEOTIDE SEQUENCE</scope>
</reference>
<evidence type="ECO:0000259" key="1">
    <source>
        <dbReference type="PROSITE" id="PS50878"/>
    </source>
</evidence>
<dbReference type="PANTHER" id="PTHR34047:SF8">
    <property type="entry name" value="PROTEIN YKFC"/>
    <property type="match status" value="1"/>
</dbReference>
<dbReference type="CDD" id="cd01651">
    <property type="entry name" value="RT_G2_intron"/>
    <property type="match status" value="1"/>
</dbReference>
<dbReference type="InterPro" id="IPR024937">
    <property type="entry name" value="Domain_X"/>
</dbReference>
<dbReference type="SUPFAM" id="SSF56672">
    <property type="entry name" value="DNA/RNA polymerases"/>
    <property type="match status" value="1"/>
</dbReference>
<dbReference type="AlphaFoldDB" id="A0A0S2IE99"/>
<keyword evidence="2" id="KW-0255">Endonuclease</keyword>
<dbReference type="EMBL" id="KT625230">
    <property type="protein sequence ID" value="ALO21549.1"/>
    <property type="molecule type" value="Genomic_DNA"/>
</dbReference>
<dbReference type="GO" id="GO:0005739">
    <property type="term" value="C:mitochondrion"/>
    <property type="evidence" value="ECO:0007669"/>
    <property type="project" value="UniProtKB-ARBA"/>
</dbReference>
<dbReference type="Pfam" id="PF21368">
    <property type="entry name" value="AI2M-like_HNH"/>
    <property type="match status" value="1"/>
</dbReference>
<evidence type="ECO:0000313" key="2">
    <source>
        <dbReference type="EMBL" id="ALO21549.1"/>
    </source>
</evidence>
<dbReference type="GO" id="GO:0004519">
    <property type="term" value="F:endonuclease activity"/>
    <property type="evidence" value="ECO:0007669"/>
    <property type="project" value="UniProtKB-KW"/>
</dbReference>
<dbReference type="GO" id="GO:0006397">
    <property type="term" value="P:mRNA processing"/>
    <property type="evidence" value="ECO:0007669"/>
    <property type="project" value="InterPro"/>
</dbReference>
<gene>
    <name evidence="2" type="primary">orf891</name>
</gene>